<proteinExistence type="predicted"/>
<evidence type="ECO:0000256" key="1">
    <source>
        <dbReference type="SAM" id="MobiDB-lite"/>
    </source>
</evidence>
<dbReference type="PATRIC" id="fig|348824.6.peg.5565"/>
<dbReference type="HOGENOM" id="CLU_2495755_0_0_5"/>
<reference evidence="2" key="1">
    <citation type="submission" date="2013-11" db="EMBL/GenBank/DDBJ databases">
        <title>Draft genome sequence of the broad-host-range Rhizobium sp. LPU83 strain, a member of the low-genetic diversity Oregon-like Rhizobium sp. group.</title>
        <authorList>
            <person name="Wibberg D."/>
            <person name="Puehler A."/>
            <person name="Schlueter A."/>
        </authorList>
    </citation>
    <scope>NUCLEOTIDE SEQUENCE [LARGE SCALE GENOMIC DNA]</scope>
    <source>
        <strain evidence="2">LPU83</strain>
        <plasmid evidence="2">pLPU83c</plasmid>
    </source>
</reference>
<dbReference type="Proteomes" id="UP000019443">
    <property type="component" value="Plasmid pLPU83c"/>
</dbReference>
<sequence>MATVLHMLDGSGLDAAAVRDNRVRHELGHQSRPVASYDHIVRLSSLLKVHAIRKPSKLARLIVSSDAERSSASSPDGVKKRLNSSS</sequence>
<dbReference type="EMBL" id="HG916854">
    <property type="protein sequence ID" value="CDM61351.1"/>
    <property type="molecule type" value="Genomic_DNA"/>
</dbReference>
<feature type="region of interest" description="Disordered" evidence="1">
    <location>
        <begin position="64"/>
        <end position="86"/>
    </location>
</feature>
<organism evidence="2 3">
    <name type="scientific">Rhizobium favelukesii</name>
    <dbReference type="NCBI Taxonomy" id="348824"/>
    <lineage>
        <taxon>Bacteria</taxon>
        <taxon>Pseudomonadati</taxon>
        <taxon>Pseudomonadota</taxon>
        <taxon>Alphaproteobacteria</taxon>
        <taxon>Hyphomicrobiales</taxon>
        <taxon>Rhizobiaceae</taxon>
        <taxon>Rhizobium/Agrobacterium group</taxon>
        <taxon>Rhizobium</taxon>
    </lineage>
</organism>
<accession>W6S4Z1</accession>
<protein>
    <submittedName>
        <fullName evidence="2">Uncharacterized protein</fullName>
    </submittedName>
</protein>
<geneLocation type="plasmid" evidence="2 3">
    <name>pLPU83c</name>
</geneLocation>
<keyword evidence="3" id="KW-1185">Reference proteome</keyword>
<evidence type="ECO:0000313" key="3">
    <source>
        <dbReference type="Proteomes" id="UP000019443"/>
    </source>
</evidence>
<dbReference type="KEGG" id="rhl:LPU83_pLPU83c_0789"/>
<evidence type="ECO:0000313" key="2">
    <source>
        <dbReference type="EMBL" id="CDM61351.1"/>
    </source>
</evidence>
<gene>
    <name evidence="2" type="ORF">LPU83_pLPU83c_0789</name>
</gene>
<dbReference type="AlphaFoldDB" id="W6S4Z1"/>
<keyword evidence="2" id="KW-0614">Plasmid</keyword>
<name>W6S4Z1_9HYPH</name>